<evidence type="ECO:0000313" key="1">
    <source>
        <dbReference type="EMBL" id="KAJ8872314.1"/>
    </source>
</evidence>
<gene>
    <name evidence="1" type="ORF">PR048_025918</name>
</gene>
<protein>
    <recommendedName>
        <fullName evidence="3">Kazal-like domain-containing protein</fullName>
    </recommendedName>
</protein>
<proteinExistence type="predicted"/>
<comment type="caution">
    <text evidence="1">The sequence shown here is derived from an EMBL/GenBank/DDBJ whole genome shotgun (WGS) entry which is preliminary data.</text>
</comment>
<dbReference type="SUPFAM" id="SSF100895">
    <property type="entry name" value="Kazal-type serine protease inhibitors"/>
    <property type="match status" value="1"/>
</dbReference>
<reference evidence="1 2" key="1">
    <citation type="submission" date="2023-02" db="EMBL/GenBank/DDBJ databases">
        <title>LHISI_Scaffold_Assembly.</title>
        <authorList>
            <person name="Stuart O.P."/>
            <person name="Cleave R."/>
            <person name="Magrath M.J.L."/>
            <person name="Mikheyev A.S."/>
        </authorList>
    </citation>
    <scope>NUCLEOTIDE SEQUENCE [LARGE SCALE GENOMIC DNA]</scope>
    <source>
        <strain evidence="1">Daus_M_001</strain>
        <tissue evidence="1">Leg muscle</tissue>
    </source>
</reference>
<dbReference type="InterPro" id="IPR036058">
    <property type="entry name" value="Kazal_dom_sf"/>
</dbReference>
<dbReference type="Proteomes" id="UP001159363">
    <property type="component" value="Chromosome 10"/>
</dbReference>
<organism evidence="1 2">
    <name type="scientific">Dryococelus australis</name>
    <dbReference type="NCBI Taxonomy" id="614101"/>
    <lineage>
        <taxon>Eukaryota</taxon>
        <taxon>Metazoa</taxon>
        <taxon>Ecdysozoa</taxon>
        <taxon>Arthropoda</taxon>
        <taxon>Hexapoda</taxon>
        <taxon>Insecta</taxon>
        <taxon>Pterygota</taxon>
        <taxon>Neoptera</taxon>
        <taxon>Polyneoptera</taxon>
        <taxon>Phasmatodea</taxon>
        <taxon>Verophasmatodea</taxon>
        <taxon>Anareolatae</taxon>
        <taxon>Phasmatidae</taxon>
        <taxon>Eurycanthinae</taxon>
        <taxon>Dryococelus</taxon>
    </lineage>
</organism>
<evidence type="ECO:0000313" key="2">
    <source>
        <dbReference type="Proteomes" id="UP001159363"/>
    </source>
</evidence>
<accession>A0ABQ9GJX5</accession>
<name>A0ABQ9GJX5_9NEOP</name>
<keyword evidence="2" id="KW-1185">Reference proteome</keyword>
<evidence type="ECO:0008006" key="3">
    <source>
        <dbReference type="Google" id="ProtNLM"/>
    </source>
</evidence>
<dbReference type="EMBL" id="JARBHB010000011">
    <property type="protein sequence ID" value="KAJ8872314.1"/>
    <property type="molecule type" value="Genomic_DNA"/>
</dbReference>
<sequence length="75" mass="8614">MQLTDFVNDCNYNCGCKDTNYQPVCFAEREMTFFSPCHIGCQDTYLDSNISKTVSHHPVGFGRDSITFMKEITIF</sequence>